<proteinExistence type="predicted"/>
<sequence>MNDVVWSLEFALQLQESTEKEGRPLGQADGLDSSINEESPIMTSSGNDMITSSDSKCRYLTTSSSAEFNGSTKSYDSENLMSGAVFSELLNGNGR</sequence>
<accession>A0ACB9QKU8</accession>
<protein>
    <submittedName>
        <fullName evidence="1">Uncharacterized protein</fullName>
    </submittedName>
</protein>
<evidence type="ECO:0000313" key="2">
    <source>
        <dbReference type="Proteomes" id="UP001057402"/>
    </source>
</evidence>
<dbReference type="EMBL" id="CM042885">
    <property type="protein sequence ID" value="KAI4366714.1"/>
    <property type="molecule type" value="Genomic_DNA"/>
</dbReference>
<reference evidence="2" key="1">
    <citation type="journal article" date="2023" name="Front. Plant Sci.">
        <title>Chromosomal-level genome assembly of Melastoma candidum provides insights into trichome evolution.</title>
        <authorList>
            <person name="Zhong Y."/>
            <person name="Wu W."/>
            <person name="Sun C."/>
            <person name="Zou P."/>
            <person name="Liu Y."/>
            <person name="Dai S."/>
            <person name="Zhou R."/>
        </authorList>
    </citation>
    <scope>NUCLEOTIDE SEQUENCE [LARGE SCALE GENOMIC DNA]</scope>
</reference>
<dbReference type="Proteomes" id="UP001057402">
    <property type="component" value="Chromosome 6"/>
</dbReference>
<gene>
    <name evidence="1" type="ORF">MLD38_022555</name>
</gene>
<keyword evidence="2" id="KW-1185">Reference proteome</keyword>
<evidence type="ECO:0000313" key="1">
    <source>
        <dbReference type="EMBL" id="KAI4366714.1"/>
    </source>
</evidence>
<organism evidence="1 2">
    <name type="scientific">Melastoma candidum</name>
    <dbReference type="NCBI Taxonomy" id="119954"/>
    <lineage>
        <taxon>Eukaryota</taxon>
        <taxon>Viridiplantae</taxon>
        <taxon>Streptophyta</taxon>
        <taxon>Embryophyta</taxon>
        <taxon>Tracheophyta</taxon>
        <taxon>Spermatophyta</taxon>
        <taxon>Magnoliopsida</taxon>
        <taxon>eudicotyledons</taxon>
        <taxon>Gunneridae</taxon>
        <taxon>Pentapetalae</taxon>
        <taxon>rosids</taxon>
        <taxon>malvids</taxon>
        <taxon>Myrtales</taxon>
        <taxon>Melastomataceae</taxon>
        <taxon>Melastomatoideae</taxon>
        <taxon>Melastomateae</taxon>
        <taxon>Melastoma</taxon>
    </lineage>
</organism>
<name>A0ACB9QKU8_9MYRT</name>
<comment type="caution">
    <text evidence="1">The sequence shown here is derived from an EMBL/GenBank/DDBJ whole genome shotgun (WGS) entry which is preliminary data.</text>
</comment>